<dbReference type="EMBL" id="ML978128">
    <property type="protein sequence ID" value="KAF2097486.1"/>
    <property type="molecule type" value="Genomic_DNA"/>
</dbReference>
<proteinExistence type="predicted"/>
<dbReference type="SMART" id="SM01007">
    <property type="entry name" value="Aldolase_II"/>
    <property type="match status" value="1"/>
</dbReference>
<dbReference type="Proteomes" id="UP000799772">
    <property type="component" value="Unassembled WGS sequence"/>
</dbReference>
<sequence length="262" mass="28501">MLIAANHVLDFNGVADAFGHISIRNPNNNATFFLSKNQAPALVSAAVDIIEYHVANGSSLDPNAAAGYAERFIHSETLKRFPDVNCVIHAHSQALVPYSLVHNVDLEPAYAVAGFLGETVPNFDIEKYYNNSHPHDMLVNNNFLGAALASYFTTPATNNTKSTSPDHTFVLMRGHGFTTLDVDIETAIYRAVYAQSNANVQSQAIALTQSGGIFHGGVKYLSSRERVDSGTFNQASAGKPWPYWVKQTEANPLYKNELGSPV</sequence>
<dbReference type="Gene3D" id="3.40.225.10">
    <property type="entry name" value="Class II aldolase/adducin N-terminal domain"/>
    <property type="match status" value="1"/>
</dbReference>
<dbReference type="PANTHER" id="PTHR22789">
    <property type="entry name" value="FUCULOSE PHOSPHATE ALDOLASE"/>
    <property type="match status" value="1"/>
</dbReference>
<evidence type="ECO:0000256" key="2">
    <source>
        <dbReference type="ARBA" id="ARBA00023239"/>
    </source>
</evidence>
<gene>
    <name evidence="4" type="ORF">NA57DRAFT_67003</name>
</gene>
<name>A0A9P4IFY8_9PEZI</name>
<dbReference type="GO" id="GO:0019323">
    <property type="term" value="P:pentose catabolic process"/>
    <property type="evidence" value="ECO:0007669"/>
    <property type="project" value="TreeGrafter"/>
</dbReference>
<keyword evidence="2" id="KW-0456">Lyase</keyword>
<evidence type="ECO:0000313" key="4">
    <source>
        <dbReference type="EMBL" id="KAF2097486.1"/>
    </source>
</evidence>
<dbReference type="InterPro" id="IPR050197">
    <property type="entry name" value="Aldolase_class_II_sugar_metab"/>
</dbReference>
<keyword evidence="1" id="KW-0479">Metal-binding</keyword>
<dbReference type="PANTHER" id="PTHR22789:SF0">
    <property type="entry name" value="3-OXO-TETRONATE 4-PHOSPHATE DECARBOXYLASE-RELATED"/>
    <property type="match status" value="1"/>
</dbReference>
<dbReference type="SUPFAM" id="SSF53639">
    <property type="entry name" value="AraD/HMP-PK domain-like"/>
    <property type="match status" value="1"/>
</dbReference>
<dbReference type="Pfam" id="PF00596">
    <property type="entry name" value="Aldolase_II"/>
    <property type="match status" value="1"/>
</dbReference>
<protein>
    <recommendedName>
        <fullName evidence="3">Class II aldolase/adducin N-terminal domain-containing protein</fullName>
    </recommendedName>
</protein>
<dbReference type="GO" id="GO:0005829">
    <property type="term" value="C:cytosol"/>
    <property type="evidence" value="ECO:0007669"/>
    <property type="project" value="TreeGrafter"/>
</dbReference>
<evidence type="ECO:0000256" key="1">
    <source>
        <dbReference type="ARBA" id="ARBA00022723"/>
    </source>
</evidence>
<keyword evidence="5" id="KW-1185">Reference proteome</keyword>
<evidence type="ECO:0000313" key="5">
    <source>
        <dbReference type="Proteomes" id="UP000799772"/>
    </source>
</evidence>
<dbReference type="OrthoDB" id="2932980at2759"/>
<dbReference type="AlphaFoldDB" id="A0A9P4IFY8"/>
<accession>A0A9P4IFY8</accession>
<organism evidence="4 5">
    <name type="scientific">Rhizodiscina lignyota</name>
    <dbReference type="NCBI Taxonomy" id="1504668"/>
    <lineage>
        <taxon>Eukaryota</taxon>
        <taxon>Fungi</taxon>
        <taxon>Dikarya</taxon>
        <taxon>Ascomycota</taxon>
        <taxon>Pezizomycotina</taxon>
        <taxon>Dothideomycetes</taxon>
        <taxon>Pleosporomycetidae</taxon>
        <taxon>Aulographales</taxon>
        <taxon>Rhizodiscinaceae</taxon>
        <taxon>Rhizodiscina</taxon>
    </lineage>
</organism>
<dbReference type="InterPro" id="IPR036409">
    <property type="entry name" value="Aldolase_II/adducin_N_sf"/>
</dbReference>
<feature type="domain" description="Class II aldolase/adducin N-terminal" evidence="3">
    <location>
        <begin position="2"/>
        <end position="202"/>
    </location>
</feature>
<dbReference type="GO" id="GO:0016832">
    <property type="term" value="F:aldehyde-lyase activity"/>
    <property type="evidence" value="ECO:0007669"/>
    <property type="project" value="TreeGrafter"/>
</dbReference>
<dbReference type="GO" id="GO:0046872">
    <property type="term" value="F:metal ion binding"/>
    <property type="evidence" value="ECO:0007669"/>
    <property type="project" value="UniProtKB-KW"/>
</dbReference>
<comment type="caution">
    <text evidence="4">The sequence shown here is derived from an EMBL/GenBank/DDBJ whole genome shotgun (WGS) entry which is preliminary data.</text>
</comment>
<evidence type="ECO:0000259" key="3">
    <source>
        <dbReference type="SMART" id="SM01007"/>
    </source>
</evidence>
<reference evidence="4" key="1">
    <citation type="journal article" date="2020" name="Stud. Mycol.">
        <title>101 Dothideomycetes genomes: a test case for predicting lifestyles and emergence of pathogens.</title>
        <authorList>
            <person name="Haridas S."/>
            <person name="Albert R."/>
            <person name="Binder M."/>
            <person name="Bloem J."/>
            <person name="Labutti K."/>
            <person name="Salamov A."/>
            <person name="Andreopoulos B."/>
            <person name="Baker S."/>
            <person name="Barry K."/>
            <person name="Bills G."/>
            <person name="Bluhm B."/>
            <person name="Cannon C."/>
            <person name="Castanera R."/>
            <person name="Culley D."/>
            <person name="Daum C."/>
            <person name="Ezra D."/>
            <person name="Gonzalez J."/>
            <person name="Henrissat B."/>
            <person name="Kuo A."/>
            <person name="Liang C."/>
            <person name="Lipzen A."/>
            <person name="Lutzoni F."/>
            <person name="Magnuson J."/>
            <person name="Mondo S."/>
            <person name="Nolan M."/>
            <person name="Ohm R."/>
            <person name="Pangilinan J."/>
            <person name="Park H.-J."/>
            <person name="Ramirez L."/>
            <person name="Alfaro M."/>
            <person name="Sun H."/>
            <person name="Tritt A."/>
            <person name="Yoshinaga Y."/>
            <person name="Zwiers L.-H."/>
            <person name="Turgeon B."/>
            <person name="Goodwin S."/>
            <person name="Spatafora J."/>
            <person name="Crous P."/>
            <person name="Grigoriev I."/>
        </authorList>
    </citation>
    <scope>NUCLEOTIDE SEQUENCE</scope>
    <source>
        <strain evidence="4">CBS 133067</strain>
    </source>
</reference>
<dbReference type="InterPro" id="IPR001303">
    <property type="entry name" value="Aldolase_II/adducin_N"/>
</dbReference>